<feature type="domain" description="HTH marR-type" evidence="5">
    <location>
        <begin position="21"/>
        <end position="160"/>
    </location>
</feature>
<evidence type="ECO:0000256" key="2">
    <source>
        <dbReference type="ARBA" id="ARBA00023125"/>
    </source>
</evidence>
<organism evidence="6 7">
    <name type="scientific">Paeniglutamicibacter gangotriensis</name>
    <dbReference type="NCBI Taxonomy" id="254787"/>
    <lineage>
        <taxon>Bacteria</taxon>
        <taxon>Bacillati</taxon>
        <taxon>Actinomycetota</taxon>
        <taxon>Actinomycetes</taxon>
        <taxon>Micrococcales</taxon>
        <taxon>Micrococcaceae</taxon>
        <taxon>Paeniglutamicibacter</taxon>
    </lineage>
</organism>
<dbReference type="PRINTS" id="PR00598">
    <property type="entry name" value="HTHMARR"/>
</dbReference>
<feature type="region of interest" description="Disordered" evidence="4">
    <location>
        <begin position="1"/>
        <end position="23"/>
    </location>
</feature>
<dbReference type="InterPro" id="IPR039422">
    <property type="entry name" value="MarR/SlyA-like"/>
</dbReference>
<dbReference type="PROSITE" id="PS50995">
    <property type="entry name" value="HTH_MARR_2"/>
    <property type="match status" value="1"/>
</dbReference>
<keyword evidence="3" id="KW-0804">Transcription</keyword>
<dbReference type="AlphaFoldDB" id="A0A5B0EA38"/>
<evidence type="ECO:0000313" key="7">
    <source>
        <dbReference type="Proteomes" id="UP000323856"/>
    </source>
</evidence>
<dbReference type="GO" id="GO:0003700">
    <property type="term" value="F:DNA-binding transcription factor activity"/>
    <property type="evidence" value="ECO:0007669"/>
    <property type="project" value="InterPro"/>
</dbReference>
<dbReference type="PANTHER" id="PTHR33164">
    <property type="entry name" value="TRANSCRIPTIONAL REGULATOR, MARR FAMILY"/>
    <property type="match status" value="1"/>
</dbReference>
<dbReference type="SUPFAM" id="SSF46785">
    <property type="entry name" value="Winged helix' DNA-binding domain"/>
    <property type="match status" value="1"/>
</dbReference>
<evidence type="ECO:0000259" key="5">
    <source>
        <dbReference type="PROSITE" id="PS50995"/>
    </source>
</evidence>
<dbReference type="Gene3D" id="1.10.10.10">
    <property type="entry name" value="Winged helix-like DNA-binding domain superfamily/Winged helix DNA-binding domain"/>
    <property type="match status" value="1"/>
</dbReference>
<dbReference type="OrthoDB" id="9815567at2"/>
<accession>A0A5B0EA38</accession>
<evidence type="ECO:0000256" key="1">
    <source>
        <dbReference type="ARBA" id="ARBA00023015"/>
    </source>
</evidence>
<comment type="caution">
    <text evidence="6">The sequence shown here is derived from an EMBL/GenBank/DDBJ whole genome shotgun (WGS) entry which is preliminary data.</text>
</comment>
<evidence type="ECO:0000256" key="3">
    <source>
        <dbReference type="ARBA" id="ARBA00023163"/>
    </source>
</evidence>
<dbReference type="GO" id="GO:0003677">
    <property type="term" value="F:DNA binding"/>
    <property type="evidence" value="ECO:0007669"/>
    <property type="project" value="UniProtKB-KW"/>
</dbReference>
<dbReference type="PROSITE" id="PS01117">
    <property type="entry name" value="HTH_MARR_1"/>
    <property type="match status" value="1"/>
</dbReference>
<evidence type="ECO:0000313" key="6">
    <source>
        <dbReference type="EMBL" id="KAA0975182.1"/>
    </source>
</evidence>
<keyword evidence="2" id="KW-0238">DNA-binding</keyword>
<dbReference type="InterPro" id="IPR036388">
    <property type="entry name" value="WH-like_DNA-bd_sf"/>
</dbReference>
<dbReference type="GO" id="GO:0006950">
    <property type="term" value="P:response to stress"/>
    <property type="evidence" value="ECO:0007669"/>
    <property type="project" value="TreeGrafter"/>
</dbReference>
<evidence type="ECO:0000256" key="4">
    <source>
        <dbReference type="SAM" id="MobiDB-lite"/>
    </source>
</evidence>
<name>A0A5B0EA38_9MICC</name>
<dbReference type="InterPro" id="IPR036390">
    <property type="entry name" value="WH_DNA-bd_sf"/>
</dbReference>
<proteinExistence type="predicted"/>
<dbReference type="InterPro" id="IPR023187">
    <property type="entry name" value="Tscrpt_reg_MarR-type_CS"/>
</dbReference>
<keyword evidence="1" id="KW-0805">Transcription regulation</keyword>
<dbReference type="Proteomes" id="UP000323856">
    <property type="component" value="Unassembled WGS sequence"/>
</dbReference>
<gene>
    <name evidence="6" type="ORF">FQ154_14355</name>
</gene>
<protein>
    <submittedName>
        <fullName evidence="6">MarR family transcriptional regulator</fullName>
    </submittedName>
</protein>
<dbReference type="PANTHER" id="PTHR33164:SF57">
    <property type="entry name" value="MARR-FAMILY TRANSCRIPTIONAL REGULATOR"/>
    <property type="match status" value="1"/>
</dbReference>
<dbReference type="Pfam" id="PF12802">
    <property type="entry name" value="MarR_2"/>
    <property type="match status" value="1"/>
</dbReference>
<dbReference type="SMART" id="SM00347">
    <property type="entry name" value="HTH_MARR"/>
    <property type="match status" value="1"/>
</dbReference>
<reference evidence="6 7" key="1">
    <citation type="submission" date="2019-07" db="EMBL/GenBank/DDBJ databases">
        <title>Analysis of the biochemical properties, biological activity and biotechnological potential of siderophores and biosurfactants produced by Antarctic psychrotolerant bacteria.</title>
        <authorList>
            <person name="Styczynski M."/>
            <person name="Krucon T."/>
            <person name="Decewicz P."/>
            <person name="Dziewit L."/>
        </authorList>
    </citation>
    <scope>NUCLEOTIDE SEQUENCE [LARGE SCALE GENOMIC DNA]</scope>
    <source>
        <strain evidence="6 7">ANT_H27</strain>
    </source>
</reference>
<dbReference type="InterPro" id="IPR000835">
    <property type="entry name" value="HTH_MarR-typ"/>
</dbReference>
<sequence>MSPTPDGKLKGMASRKNPASPGDLSELFHRSFRLLRHSWSQRLAPFELTPHQFRALHTLTRNAADPHSAGGMRLKDVAERLRIAARSATEVIDHLEAKGLVARGADPVDRRATLVTLTDAGRELTEQVRTAHRAHTEDYFSRLDAAERAELARILGKLSGPAEHQ</sequence>
<dbReference type="EMBL" id="VOBL01000016">
    <property type="protein sequence ID" value="KAA0975182.1"/>
    <property type="molecule type" value="Genomic_DNA"/>
</dbReference>